<dbReference type="PANTHER" id="PTHR11475">
    <property type="entry name" value="OXIDASE/PEROXIDASE"/>
    <property type="match status" value="1"/>
</dbReference>
<comment type="caution">
    <text evidence="4">The sequence shown here is derived from an EMBL/GenBank/DDBJ whole genome shotgun (WGS) entry which is preliminary data.</text>
</comment>
<evidence type="ECO:0000313" key="5">
    <source>
        <dbReference type="Proteomes" id="UP001465153"/>
    </source>
</evidence>
<organism evidence="4 5">
    <name type="scientific">Sessilibacter corallicola</name>
    <dbReference type="NCBI Taxonomy" id="2904075"/>
    <lineage>
        <taxon>Bacteria</taxon>
        <taxon>Pseudomonadati</taxon>
        <taxon>Pseudomonadota</taxon>
        <taxon>Gammaproteobacteria</taxon>
        <taxon>Cellvibrionales</taxon>
        <taxon>Cellvibrionaceae</taxon>
        <taxon>Sessilibacter</taxon>
    </lineage>
</organism>
<dbReference type="EMBL" id="BAABWN010000006">
    <property type="protein sequence ID" value="GAA6168376.1"/>
    <property type="molecule type" value="Genomic_DNA"/>
</dbReference>
<dbReference type="GO" id="GO:0004601">
    <property type="term" value="F:peroxidase activity"/>
    <property type="evidence" value="ECO:0007669"/>
    <property type="project" value="UniProtKB-KW"/>
</dbReference>
<dbReference type="PANTHER" id="PTHR11475:SF4">
    <property type="entry name" value="CHORION PEROXIDASE"/>
    <property type="match status" value="1"/>
</dbReference>
<evidence type="ECO:0000313" key="4">
    <source>
        <dbReference type="EMBL" id="GAA6168376.1"/>
    </source>
</evidence>
<dbReference type="InterPro" id="IPR019791">
    <property type="entry name" value="Haem_peroxidase_animal"/>
</dbReference>
<proteinExistence type="predicted"/>
<keyword evidence="4" id="KW-0575">Peroxidase</keyword>
<keyword evidence="3" id="KW-0325">Glycoprotein</keyword>
<comment type="subcellular location">
    <subcellularLocation>
        <location evidence="1">Secreted</location>
    </subcellularLocation>
</comment>
<evidence type="ECO:0000256" key="2">
    <source>
        <dbReference type="ARBA" id="ARBA00022525"/>
    </source>
</evidence>
<sequence>MKCPVKHHGVSKASGCGHVAVTTFSRLFPDSVPNLTLTEEEASIIGGPGGLMHDFDGSTEDSPIPAGYIFFAQFIDHDVTLDTTSGLRDAPKNAKEVSELPNIRSASLDLDCVYGFGPEASPHIYDAQRPGRLAVNPNGFDLARSPGGVALIGDPRNDENIFVAQMQLLFHRFHNRIYNERIEGGERFEEAQKETRYHYQWLVLFDFLKRLCDREVYKFAVPKILKKTEEYPFLFDPDESGRLTMPVEFSVAAYRVGHTLVRSEYAVNADNLDVELFDERFGTLGFSGYPEDLVVDWRYMLDVDECIRPRLSKAVDEKLANELQSLPLPVVNSNNPNDRALAFRNLLRGNALGLPSGQDAAKALKVAGYPIEVTNLELDGIPGWERLDRIADGEKSPLRDNTPLFYYVLRESEVLHKGERFGPVGSAILLEVFGGMLNNCESFINAEKEWNPDPCISKEMRSKRWASEYQERFNRKALIERDDYFPFELADVVRFVEGD</sequence>
<gene>
    <name evidence="4" type="ORF">NBRC116591_21870</name>
</gene>
<keyword evidence="5" id="KW-1185">Reference proteome</keyword>
<dbReference type="RefSeq" id="WP_353303063.1">
    <property type="nucleotide sequence ID" value="NZ_BAABWN010000006.1"/>
</dbReference>
<dbReference type="InterPro" id="IPR037120">
    <property type="entry name" value="Haem_peroxidase_sf_animal"/>
</dbReference>
<keyword evidence="4" id="KW-0560">Oxidoreductase</keyword>
<keyword evidence="2" id="KW-0964">Secreted</keyword>
<accession>A0ABQ0A9T8</accession>
<reference evidence="4 5" key="1">
    <citation type="submission" date="2024-04" db="EMBL/GenBank/DDBJ databases">
        <title>Draft genome sequence of Sessilibacter corallicola NBRC 116591.</title>
        <authorList>
            <person name="Miyakawa T."/>
            <person name="Kusuya Y."/>
            <person name="Miura T."/>
        </authorList>
    </citation>
    <scope>NUCLEOTIDE SEQUENCE [LARGE SCALE GENOMIC DNA]</scope>
    <source>
        <strain evidence="4 5">KU-00831-HH</strain>
    </source>
</reference>
<evidence type="ECO:0000256" key="1">
    <source>
        <dbReference type="ARBA" id="ARBA00004613"/>
    </source>
</evidence>
<dbReference type="Proteomes" id="UP001465153">
    <property type="component" value="Unassembled WGS sequence"/>
</dbReference>
<dbReference type="Pfam" id="PF03098">
    <property type="entry name" value="An_peroxidase"/>
    <property type="match status" value="1"/>
</dbReference>
<dbReference type="SUPFAM" id="SSF48113">
    <property type="entry name" value="Heme-dependent peroxidases"/>
    <property type="match status" value="1"/>
</dbReference>
<dbReference type="CDD" id="cd09819">
    <property type="entry name" value="An_peroxidase_bacterial_1"/>
    <property type="match status" value="1"/>
</dbReference>
<dbReference type="Gene3D" id="1.10.640.10">
    <property type="entry name" value="Haem peroxidase domain superfamily, animal type"/>
    <property type="match status" value="1"/>
</dbReference>
<name>A0ABQ0A9T8_9GAMM</name>
<evidence type="ECO:0000256" key="3">
    <source>
        <dbReference type="ARBA" id="ARBA00023180"/>
    </source>
</evidence>
<dbReference type="PROSITE" id="PS50292">
    <property type="entry name" value="PEROXIDASE_3"/>
    <property type="match status" value="1"/>
</dbReference>
<dbReference type="InterPro" id="IPR010255">
    <property type="entry name" value="Haem_peroxidase_sf"/>
</dbReference>
<protein>
    <submittedName>
        <fullName evidence="4">Heme peroxidase family protein</fullName>
    </submittedName>
</protein>